<proteinExistence type="predicted"/>
<protein>
    <submittedName>
        <fullName evidence="1">Uncharacterized protein</fullName>
    </submittedName>
</protein>
<organism evidence="1">
    <name type="scientific">Arundo donax</name>
    <name type="common">Giant reed</name>
    <name type="synonym">Donax arundinaceus</name>
    <dbReference type="NCBI Taxonomy" id="35708"/>
    <lineage>
        <taxon>Eukaryota</taxon>
        <taxon>Viridiplantae</taxon>
        <taxon>Streptophyta</taxon>
        <taxon>Embryophyta</taxon>
        <taxon>Tracheophyta</taxon>
        <taxon>Spermatophyta</taxon>
        <taxon>Magnoliopsida</taxon>
        <taxon>Liliopsida</taxon>
        <taxon>Poales</taxon>
        <taxon>Poaceae</taxon>
        <taxon>PACMAD clade</taxon>
        <taxon>Arundinoideae</taxon>
        <taxon>Arundineae</taxon>
        <taxon>Arundo</taxon>
    </lineage>
</organism>
<dbReference type="EMBL" id="GBRH01262011">
    <property type="protein sequence ID" value="JAD35884.1"/>
    <property type="molecule type" value="Transcribed_RNA"/>
</dbReference>
<reference evidence="1" key="1">
    <citation type="submission" date="2014-09" db="EMBL/GenBank/DDBJ databases">
        <authorList>
            <person name="Magalhaes I.L.F."/>
            <person name="Oliveira U."/>
            <person name="Santos F.R."/>
            <person name="Vidigal T.H.D.A."/>
            <person name="Brescovit A.D."/>
            <person name="Santos A.J."/>
        </authorList>
    </citation>
    <scope>NUCLEOTIDE SEQUENCE</scope>
    <source>
        <tissue evidence="1">Shoot tissue taken approximately 20 cm above the soil surface</tissue>
    </source>
</reference>
<accession>A0A0A8Z8Y3</accession>
<evidence type="ECO:0000313" key="1">
    <source>
        <dbReference type="EMBL" id="JAD35884.1"/>
    </source>
</evidence>
<dbReference type="AlphaFoldDB" id="A0A0A8Z8Y3"/>
<reference evidence="1" key="2">
    <citation type="journal article" date="2015" name="Data Brief">
        <title>Shoot transcriptome of the giant reed, Arundo donax.</title>
        <authorList>
            <person name="Barrero R.A."/>
            <person name="Guerrero F.D."/>
            <person name="Moolhuijzen P."/>
            <person name="Goolsby J.A."/>
            <person name="Tidwell J."/>
            <person name="Bellgard S.E."/>
            <person name="Bellgard M.I."/>
        </authorList>
    </citation>
    <scope>NUCLEOTIDE SEQUENCE</scope>
    <source>
        <tissue evidence="1">Shoot tissue taken approximately 20 cm above the soil surface</tissue>
    </source>
</reference>
<sequence length="21" mass="2569">MYVLCLLNLHNCLLLLCEDFW</sequence>
<name>A0A0A8Z8Y3_ARUDO</name>